<accession>A0A2I1XDY4</accession>
<dbReference type="RefSeq" id="WP_070654995.1">
    <property type="nucleotide sequence ID" value="NZ_CP072524.1"/>
</dbReference>
<evidence type="ECO:0000313" key="2">
    <source>
        <dbReference type="Proteomes" id="UP000234767"/>
    </source>
</evidence>
<protein>
    <submittedName>
        <fullName evidence="1">Uncharacterized protein</fullName>
    </submittedName>
</protein>
<comment type="caution">
    <text evidence="1">The sequence shown here is derived from an EMBL/GenBank/DDBJ whole genome shotgun (WGS) entry which is preliminary data.</text>
</comment>
<dbReference type="GeneID" id="64351398"/>
<reference evidence="1 2" key="1">
    <citation type="submission" date="2017-12" db="EMBL/GenBank/DDBJ databases">
        <title>Phylogenetic diversity of female urinary microbiome.</title>
        <authorList>
            <person name="Thomas-White K."/>
            <person name="Wolfe A.J."/>
        </authorList>
    </citation>
    <scope>NUCLEOTIDE SEQUENCE [LARGE SCALE GENOMIC DNA]</scope>
    <source>
        <strain evidence="1 2">UMB0321</strain>
    </source>
</reference>
<name>A0A2I1XDY4_NEISI</name>
<organism evidence="1 2">
    <name type="scientific">Neisseria sicca</name>
    <dbReference type="NCBI Taxonomy" id="490"/>
    <lineage>
        <taxon>Bacteria</taxon>
        <taxon>Pseudomonadati</taxon>
        <taxon>Pseudomonadota</taxon>
        <taxon>Betaproteobacteria</taxon>
        <taxon>Neisseriales</taxon>
        <taxon>Neisseriaceae</taxon>
        <taxon>Neisseria</taxon>
    </lineage>
</organism>
<dbReference type="Proteomes" id="UP000234767">
    <property type="component" value="Unassembled WGS sequence"/>
</dbReference>
<evidence type="ECO:0000313" key="1">
    <source>
        <dbReference type="EMBL" id="PLA40848.1"/>
    </source>
</evidence>
<dbReference type="AlphaFoldDB" id="A0A2I1XDY4"/>
<gene>
    <name evidence="1" type="ORF">CYK00_02185</name>
</gene>
<sequence length="127" mass="14349">MNLYGKTAVKAVELFAYTHDIKKAWTEAVQEFTNSHSARVKGCPKNAFFGLCYAGKIKGISIQTPQEKESKNAEYAILAIHLLKKDMSWANKKAELWAEIQKIIGEEKKHNSQLDVVIALWNEGLIQ</sequence>
<dbReference type="EMBL" id="PKJO01000002">
    <property type="protein sequence ID" value="PLA40848.1"/>
    <property type="molecule type" value="Genomic_DNA"/>
</dbReference>
<dbReference type="Pfam" id="PF22399">
    <property type="entry name" value="DUF6979"/>
    <property type="match status" value="1"/>
</dbReference>
<dbReference type="InterPro" id="IPR053917">
    <property type="entry name" value="DUF6979"/>
</dbReference>
<proteinExistence type="predicted"/>